<evidence type="ECO:0000256" key="3">
    <source>
        <dbReference type="ARBA" id="ARBA00022617"/>
    </source>
</evidence>
<comment type="cofactor">
    <cofactor evidence="1 7">
        <name>heme</name>
        <dbReference type="ChEBI" id="CHEBI:30413"/>
    </cofactor>
</comment>
<proteinExistence type="inferred from homology"/>
<dbReference type="InterPro" id="IPR001128">
    <property type="entry name" value="Cyt_P450"/>
</dbReference>
<dbReference type="EMBL" id="JAGPYM010000032">
    <property type="protein sequence ID" value="KAH6876889.1"/>
    <property type="molecule type" value="Genomic_DNA"/>
</dbReference>
<dbReference type="PANTHER" id="PTHR24304">
    <property type="entry name" value="CYTOCHROME P450 FAMILY 7"/>
    <property type="match status" value="1"/>
</dbReference>
<feature type="compositionally biased region" description="Polar residues" evidence="8">
    <location>
        <begin position="485"/>
        <end position="495"/>
    </location>
</feature>
<feature type="transmembrane region" description="Helical" evidence="9">
    <location>
        <begin position="332"/>
        <end position="356"/>
    </location>
</feature>
<evidence type="ECO:0000256" key="9">
    <source>
        <dbReference type="SAM" id="Phobius"/>
    </source>
</evidence>
<keyword evidence="3 7" id="KW-0349">Heme</keyword>
<keyword evidence="11" id="KW-1185">Reference proteome</keyword>
<evidence type="ECO:0000256" key="2">
    <source>
        <dbReference type="ARBA" id="ARBA00010617"/>
    </source>
</evidence>
<comment type="similarity">
    <text evidence="2">Belongs to the cytochrome P450 family.</text>
</comment>
<organism evidence="10 11">
    <name type="scientific">Thelonectria olida</name>
    <dbReference type="NCBI Taxonomy" id="1576542"/>
    <lineage>
        <taxon>Eukaryota</taxon>
        <taxon>Fungi</taxon>
        <taxon>Dikarya</taxon>
        <taxon>Ascomycota</taxon>
        <taxon>Pezizomycotina</taxon>
        <taxon>Sordariomycetes</taxon>
        <taxon>Hypocreomycetidae</taxon>
        <taxon>Hypocreales</taxon>
        <taxon>Nectriaceae</taxon>
        <taxon>Thelonectria</taxon>
    </lineage>
</organism>
<evidence type="ECO:0000256" key="1">
    <source>
        <dbReference type="ARBA" id="ARBA00001971"/>
    </source>
</evidence>
<keyword evidence="5 7" id="KW-0408">Iron</keyword>
<evidence type="ECO:0000256" key="4">
    <source>
        <dbReference type="ARBA" id="ARBA00022723"/>
    </source>
</evidence>
<dbReference type="OrthoDB" id="3366823at2759"/>
<dbReference type="CDD" id="cd11040">
    <property type="entry name" value="CYP7_CYP8-like"/>
    <property type="match status" value="1"/>
</dbReference>
<protein>
    <submittedName>
        <fullName evidence="10">Cytochrome P450</fullName>
    </submittedName>
</protein>
<comment type="caution">
    <text evidence="10">The sequence shown here is derived from an EMBL/GenBank/DDBJ whole genome shotgun (WGS) entry which is preliminary data.</text>
</comment>
<gene>
    <name evidence="10" type="ORF">B0T10DRAFT_413905</name>
</gene>
<dbReference type="PANTHER" id="PTHR24304:SF2">
    <property type="entry name" value="24-HYDROXYCHOLESTEROL 7-ALPHA-HYDROXYLASE"/>
    <property type="match status" value="1"/>
</dbReference>
<dbReference type="AlphaFoldDB" id="A0A9P8VUP5"/>
<keyword evidence="6" id="KW-0503">Monooxygenase</keyword>
<feature type="binding site" description="axial binding residue" evidence="7">
    <location>
        <position position="518"/>
    </location>
    <ligand>
        <name>heme</name>
        <dbReference type="ChEBI" id="CHEBI:30413"/>
    </ligand>
    <ligandPart>
        <name>Fe</name>
        <dbReference type="ChEBI" id="CHEBI:18248"/>
    </ligandPart>
</feature>
<accession>A0A9P8VUP5</accession>
<name>A0A9P8VUP5_9HYPO</name>
<evidence type="ECO:0000313" key="11">
    <source>
        <dbReference type="Proteomes" id="UP000777438"/>
    </source>
</evidence>
<feature type="transmembrane region" description="Helical" evidence="9">
    <location>
        <begin position="20"/>
        <end position="39"/>
    </location>
</feature>
<dbReference type="Proteomes" id="UP000777438">
    <property type="component" value="Unassembled WGS sequence"/>
</dbReference>
<evidence type="ECO:0000256" key="5">
    <source>
        <dbReference type="ARBA" id="ARBA00023004"/>
    </source>
</evidence>
<feature type="region of interest" description="Disordered" evidence="8">
    <location>
        <begin position="473"/>
        <end position="495"/>
    </location>
</feature>
<keyword evidence="9" id="KW-0812">Transmembrane</keyword>
<sequence>MVLRDSLAALASFCLDSHFILSLITLLLPFTCTYAYTWARFRLSRHHTSSREPAVLPYWFPGVGHLFSLGFGPEKFLRALVKRLRGVPARIPLLGKEIYLAMPGAQIEKIWRSSRDLVPTPSLFDALHVFFGLQERDFRVFDHEHISNFEECAGYRTNHPDTSRRVMEHQRKDFVRFLQGQNLRSVVERFTNSLVSELSPAAGISHDWVIVVDLFDFMANRILRANVEALYGENILKVCPTFCEDFWAFYRAFPAVSRGLPKWLVPSSYKARDKMRDNFHEWRVWCHRNFDWSDERLYDAEYEPIWGSQYVRRMVIKHEDLGFTDDGVATVLLGYFFVTVANTIPAAMWMMMHVLLDQELLRRVQEEISTAFLLDTSRPSLPELESAPLFNSAYCETLRLRVASAVGRTSLHDKFRLAGDWKVKIGVPIMFAGWLGGLDETFWNTGRRLPGGGPEHPVDSFWADRFLEYPDDSTSGPVRTRRRTNMNPQTAKNQGQAKVNLAGVQGHWFPFGGGASRCPGEALAKRVILTSVAMVVRNLDVKFVDPAEAAKTTSKHRTLPFGSHTFDRPVPVWVRRQQCV</sequence>
<dbReference type="InterPro" id="IPR036396">
    <property type="entry name" value="Cyt_P450_sf"/>
</dbReference>
<dbReference type="SUPFAM" id="SSF48264">
    <property type="entry name" value="Cytochrome P450"/>
    <property type="match status" value="1"/>
</dbReference>
<dbReference type="GO" id="GO:0016705">
    <property type="term" value="F:oxidoreductase activity, acting on paired donors, with incorporation or reduction of molecular oxygen"/>
    <property type="evidence" value="ECO:0007669"/>
    <property type="project" value="InterPro"/>
</dbReference>
<evidence type="ECO:0000313" key="10">
    <source>
        <dbReference type="EMBL" id="KAH6876889.1"/>
    </source>
</evidence>
<dbReference type="GO" id="GO:0008395">
    <property type="term" value="F:steroid hydroxylase activity"/>
    <property type="evidence" value="ECO:0007669"/>
    <property type="project" value="TreeGrafter"/>
</dbReference>
<reference evidence="10 11" key="1">
    <citation type="journal article" date="2021" name="Nat. Commun.">
        <title>Genetic determinants of endophytism in the Arabidopsis root mycobiome.</title>
        <authorList>
            <person name="Mesny F."/>
            <person name="Miyauchi S."/>
            <person name="Thiergart T."/>
            <person name="Pickel B."/>
            <person name="Atanasova L."/>
            <person name="Karlsson M."/>
            <person name="Huettel B."/>
            <person name="Barry K.W."/>
            <person name="Haridas S."/>
            <person name="Chen C."/>
            <person name="Bauer D."/>
            <person name="Andreopoulos W."/>
            <person name="Pangilinan J."/>
            <person name="LaButti K."/>
            <person name="Riley R."/>
            <person name="Lipzen A."/>
            <person name="Clum A."/>
            <person name="Drula E."/>
            <person name="Henrissat B."/>
            <person name="Kohler A."/>
            <person name="Grigoriev I.V."/>
            <person name="Martin F.M."/>
            <person name="Hacquard S."/>
        </authorList>
    </citation>
    <scope>NUCLEOTIDE SEQUENCE [LARGE SCALE GENOMIC DNA]</scope>
    <source>
        <strain evidence="10 11">MPI-CAGE-CH-0241</strain>
    </source>
</reference>
<dbReference type="PRINTS" id="PR00465">
    <property type="entry name" value="EP450IV"/>
</dbReference>
<dbReference type="InterPro" id="IPR002403">
    <property type="entry name" value="Cyt_P450_E_grp-IV"/>
</dbReference>
<dbReference type="Pfam" id="PF00067">
    <property type="entry name" value="p450"/>
    <property type="match status" value="1"/>
</dbReference>
<evidence type="ECO:0000256" key="6">
    <source>
        <dbReference type="ARBA" id="ARBA00023033"/>
    </source>
</evidence>
<evidence type="ECO:0000256" key="7">
    <source>
        <dbReference type="PIRSR" id="PIRSR602403-1"/>
    </source>
</evidence>
<dbReference type="InterPro" id="IPR050529">
    <property type="entry name" value="CYP450_sterol_14alpha_dmase"/>
</dbReference>
<keyword evidence="9" id="KW-1133">Transmembrane helix</keyword>
<keyword evidence="6" id="KW-0560">Oxidoreductase</keyword>
<dbReference type="GO" id="GO:0020037">
    <property type="term" value="F:heme binding"/>
    <property type="evidence" value="ECO:0007669"/>
    <property type="project" value="InterPro"/>
</dbReference>
<dbReference type="Gene3D" id="1.10.630.10">
    <property type="entry name" value="Cytochrome P450"/>
    <property type="match status" value="1"/>
</dbReference>
<dbReference type="GO" id="GO:0005506">
    <property type="term" value="F:iron ion binding"/>
    <property type="evidence" value="ECO:0007669"/>
    <property type="project" value="InterPro"/>
</dbReference>
<keyword evidence="9" id="KW-0472">Membrane</keyword>
<evidence type="ECO:0000256" key="8">
    <source>
        <dbReference type="SAM" id="MobiDB-lite"/>
    </source>
</evidence>
<keyword evidence="4 7" id="KW-0479">Metal-binding</keyword>